<name>A0A9P6HWD1_9PEZI</name>
<dbReference type="Proteomes" id="UP000781932">
    <property type="component" value="Unassembled WGS sequence"/>
</dbReference>
<sequence length="73" mass="8272">MAAKINALLQLVREDKPKGRKKQGTWKSRMEKSVGKSRRKTERDCEGQPADDVKSHSSSKSKLDSKRSMDARV</sequence>
<organism evidence="2 3">
    <name type="scientific">Colletotrichum karsti</name>
    <dbReference type="NCBI Taxonomy" id="1095194"/>
    <lineage>
        <taxon>Eukaryota</taxon>
        <taxon>Fungi</taxon>
        <taxon>Dikarya</taxon>
        <taxon>Ascomycota</taxon>
        <taxon>Pezizomycotina</taxon>
        <taxon>Sordariomycetes</taxon>
        <taxon>Hypocreomycetidae</taxon>
        <taxon>Glomerellales</taxon>
        <taxon>Glomerellaceae</taxon>
        <taxon>Colletotrichum</taxon>
        <taxon>Colletotrichum boninense species complex</taxon>
    </lineage>
</organism>
<reference evidence="2" key="2">
    <citation type="submission" date="2020-11" db="EMBL/GenBank/DDBJ databases">
        <title>Whole genome sequencing of Colletotrichum sp.</title>
        <authorList>
            <person name="Li H."/>
        </authorList>
    </citation>
    <scope>NUCLEOTIDE SEQUENCE</scope>
    <source>
        <strain evidence="2">CkLH20</strain>
    </source>
</reference>
<reference evidence="2" key="1">
    <citation type="submission" date="2020-03" db="EMBL/GenBank/DDBJ databases">
        <authorList>
            <person name="He L."/>
        </authorList>
    </citation>
    <scope>NUCLEOTIDE SEQUENCE</scope>
    <source>
        <strain evidence="2">CkLH20</strain>
    </source>
</reference>
<evidence type="ECO:0000313" key="3">
    <source>
        <dbReference type="Proteomes" id="UP000781932"/>
    </source>
</evidence>
<dbReference type="GeneID" id="62168819"/>
<evidence type="ECO:0000313" key="2">
    <source>
        <dbReference type="EMBL" id="KAF9869496.1"/>
    </source>
</evidence>
<proteinExistence type="predicted"/>
<dbReference type="AlphaFoldDB" id="A0A9P6HWD1"/>
<gene>
    <name evidence="2" type="ORF">CkaCkLH20_13034</name>
</gene>
<evidence type="ECO:0000256" key="1">
    <source>
        <dbReference type="SAM" id="MobiDB-lite"/>
    </source>
</evidence>
<keyword evidence="3" id="KW-1185">Reference proteome</keyword>
<comment type="caution">
    <text evidence="2">The sequence shown here is derived from an EMBL/GenBank/DDBJ whole genome shotgun (WGS) entry which is preliminary data.</text>
</comment>
<feature type="region of interest" description="Disordered" evidence="1">
    <location>
        <begin position="1"/>
        <end position="73"/>
    </location>
</feature>
<dbReference type="EMBL" id="JAATWM020000070">
    <property type="protein sequence ID" value="KAF9869496.1"/>
    <property type="molecule type" value="Genomic_DNA"/>
</dbReference>
<dbReference type="RefSeq" id="XP_038738957.1">
    <property type="nucleotide sequence ID" value="XM_038895745.1"/>
</dbReference>
<feature type="compositionally biased region" description="Basic and acidic residues" evidence="1">
    <location>
        <begin position="41"/>
        <end position="73"/>
    </location>
</feature>
<accession>A0A9P6HWD1</accession>
<protein>
    <submittedName>
        <fullName evidence="2">Uncharacterized protein</fullName>
    </submittedName>
</protein>